<organism evidence="2 3">
    <name type="scientific">Luteimonas galliterrae</name>
    <dbReference type="NCBI Taxonomy" id="2940486"/>
    <lineage>
        <taxon>Bacteria</taxon>
        <taxon>Pseudomonadati</taxon>
        <taxon>Pseudomonadota</taxon>
        <taxon>Gammaproteobacteria</taxon>
        <taxon>Lysobacterales</taxon>
        <taxon>Lysobacteraceae</taxon>
        <taxon>Luteimonas</taxon>
    </lineage>
</organism>
<accession>A0ABT0MFI6</accession>
<dbReference type="EMBL" id="JAMBEP010000001">
    <property type="protein sequence ID" value="MCL1633373.1"/>
    <property type="molecule type" value="Genomic_DNA"/>
</dbReference>
<evidence type="ECO:0000256" key="1">
    <source>
        <dbReference type="SAM" id="MobiDB-lite"/>
    </source>
</evidence>
<proteinExistence type="predicted"/>
<gene>
    <name evidence="2" type="ORF">M2650_01760</name>
</gene>
<keyword evidence="3" id="KW-1185">Reference proteome</keyword>
<evidence type="ECO:0000313" key="3">
    <source>
        <dbReference type="Proteomes" id="UP001431217"/>
    </source>
</evidence>
<name>A0ABT0MFI6_9GAMM</name>
<dbReference type="RefSeq" id="WP_249470423.1">
    <property type="nucleotide sequence ID" value="NZ_JAMBEP010000001.1"/>
</dbReference>
<sequence>MAAVALAAWLPLQAGAVEPRLSANGREVRSFEPPAVVSVPQDAQYLGGKRWVLYGYADCDLHLFVDKDAAGVVTRLYWIQSEGYIDSRPDLTHAGDYDASRKLELGGLDFHLDTWIRHRQDAAPEHSDLEQVERLIAEKKLSLPADMAFVRLVHLPDQAQRKELMIIYAERANGPTASPRQAEDAVANAKERIQVRGQ</sequence>
<dbReference type="Proteomes" id="UP001431217">
    <property type="component" value="Unassembled WGS sequence"/>
</dbReference>
<evidence type="ECO:0000313" key="2">
    <source>
        <dbReference type="EMBL" id="MCL1633373.1"/>
    </source>
</evidence>
<feature type="compositionally biased region" description="Basic and acidic residues" evidence="1">
    <location>
        <begin position="189"/>
        <end position="198"/>
    </location>
</feature>
<reference evidence="2 3" key="1">
    <citation type="submission" date="2022-05" db="EMBL/GenBank/DDBJ databases">
        <title>Luteimonas sp. SX5, whole genome shotgun sequencing project.</title>
        <authorList>
            <person name="Zhao G."/>
            <person name="Shen L."/>
        </authorList>
    </citation>
    <scope>NUCLEOTIDE SEQUENCE [LARGE SCALE GENOMIC DNA]</scope>
    <source>
        <strain evidence="2 3">SX5</strain>
    </source>
</reference>
<feature type="region of interest" description="Disordered" evidence="1">
    <location>
        <begin position="175"/>
        <end position="198"/>
    </location>
</feature>
<protein>
    <submittedName>
        <fullName evidence="2">Uncharacterized protein</fullName>
    </submittedName>
</protein>
<comment type="caution">
    <text evidence="2">The sequence shown here is derived from an EMBL/GenBank/DDBJ whole genome shotgun (WGS) entry which is preliminary data.</text>
</comment>